<dbReference type="GO" id="GO:0016810">
    <property type="term" value="F:hydrolase activity, acting on carbon-nitrogen (but not peptide) bonds"/>
    <property type="evidence" value="ECO:0007669"/>
    <property type="project" value="InterPro"/>
</dbReference>
<dbReference type="InterPro" id="IPR011059">
    <property type="entry name" value="Metal-dep_hydrolase_composite"/>
</dbReference>
<keyword evidence="3" id="KW-1185">Reference proteome</keyword>
<name>A0A9X3N2I5_9ACTN</name>
<evidence type="ECO:0000259" key="1">
    <source>
        <dbReference type="Pfam" id="PF07969"/>
    </source>
</evidence>
<dbReference type="Gene3D" id="3.10.310.70">
    <property type="match status" value="1"/>
</dbReference>
<dbReference type="Proteomes" id="UP001149140">
    <property type="component" value="Unassembled WGS sequence"/>
</dbReference>
<evidence type="ECO:0000313" key="2">
    <source>
        <dbReference type="EMBL" id="MDA0165843.1"/>
    </source>
</evidence>
<dbReference type="PANTHER" id="PTHR22642:SF2">
    <property type="entry name" value="PROTEIN LONG AFTER FAR-RED 3"/>
    <property type="match status" value="1"/>
</dbReference>
<sequence>MAAEIAIINARVRTLDPAQPFADAVAMRDGTIVAVGDTASVREHCDARTEVLDARGNALIPGLVDSHLHPFWGAELARGTDLSRCRTREEVLAALAASEPQRGWLFAWGLDYDAAPTPAEIGEAVGGAAAFVRLSDMHTALASPRALRLAQVTGPHAFGDSSEVVCVDGVPTGELHETGAQDLVLRAAPGLRWPEQRARHVEQLQRLNALGLTGAHVMDGEPATHDLLRDLEGTEELTLRLRVPQWLTPDMSDEALAARIALRDARGRLWCGGVAKFFADGVIDAGTAWLEAPDTQGESTASFWPDPERMARVMERFAAAGFQLATHTIGDAAARFTLNTYLRARNGTRHRLEHLETLPDDLVAAIGASGVTASMQPVHLAAVKTDGNWSTRLGPERAARAFRMRDLIDAGAVLALGSDWPVADADPRLGLTAAQLRRVDGEPVVPAQALTAHEALAGYTLAPAHAAGEEGVAGRIRVGMRADLTGLALDPVDAPAAELPENPVWLTVVDGRVVHQGVVVDRVNVSVLA</sequence>
<dbReference type="RefSeq" id="WP_270045105.1">
    <property type="nucleotide sequence ID" value="NZ_JAPDOD010000053.1"/>
</dbReference>
<dbReference type="CDD" id="cd01300">
    <property type="entry name" value="YtcJ_like"/>
    <property type="match status" value="1"/>
</dbReference>
<dbReference type="Gene3D" id="3.20.20.140">
    <property type="entry name" value="Metal-dependent hydrolases"/>
    <property type="match status" value="1"/>
</dbReference>
<dbReference type="SUPFAM" id="SSF51556">
    <property type="entry name" value="Metallo-dependent hydrolases"/>
    <property type="match status" value="1"/>
</dbReference>
<dbReference type="Pfam" id="PF07969">
    <property type="entry name" value="Amidohydro_3"/>
    <property type="match status" value="1"/>
</dbReference>
<reference evidence="2" key="1">
    <citation type="submission" date="2022-10" db="EMBL/GenBank/DDBJ databases">
        <title>The WGS of Solirubrobacter ginsenosidimutans DSM 21036.</title>
        <authorList>
            <person name="Jiang Z."/>
        </authorList>
    </citation>
    <scope>NUCLEOTIDE SEQUENCE</scope>
    <source>
        <strain evidence="2">DSM 21036</strain>
    </source>
</reference>
<protein>
    <submittedName>
        <fullName evidence="2">Amidohydrolase</fullName>
    </submittedName>
</protein>
<dbReference type="EMBL" id="JAPDOD010000053">
    <property type="protein sequence ID" value="MDA0165843.1"/>
    <property type="molecule type" value="Genomic_DNA"/>
</dbReference>
<evidence type="ECO:0000313" key="3">
    <source>
        <dbReference type="Proteomes" id="UP001149140"/>
    </source>
</evidence>
<dbReference type="AlphaFoldDB" id="A0A9X3N2I5"/>
<organism evidence="2 3">
    <name type="scientific">Solirubrobacter ginsenosidimutans</name>
    <dbReference type="NCBI Taxonomy" id="490573"/>
    <lineage>
        <taxon>Bacteria</taxon>
        <taxon>Bacillati</taxon>
        <taxon>Actinomycetota</taxon>
        <taxon>Thermoleophilia</taxon>
        <taxon>Solirubrobacterales</taxon>
        <taxon>Solirubrobacteraceae</taxon>
        <taxon>Solirubrobacter</taxon>
    </lineage>
</organism>
<dbReference type="InterPro" id="IPR033932">
    <property type="entry name" value="YtcJ-like"/>
</dbReference>
<comment type="caution">
    <text evidence="2">The sequence shown here is derived from an EMBL/GenBank/DDBJ whole genome shotgun (WGS) entry which is preliminary data.</text>
</comment>
<dbReference type="SUPFAM" id="SSF51338">
    <property type="entry name" value="Composite domain of metallo-dependent hydrolases"/>
    <property type="match status" value="1"/>
</dbReference>
<feature type="domain" description="Amidohydrolase 3" evidence="1">
    <location>
        <begin position="50"/>
        <end position="515"/>
    </location>
</feature>
<accession>A0A9X3N2I5</accession>
<dbReference type="InterPro" id="IPR032466">
    <property type="entry name" value="Metal_Hydrolase"/>
</dbReference>
<proteinExistence type="predicted"/>
<dbReference type="InterPro" id="IPR013108">
    <property type="entry name" value="Amidohydro_3"/>
</dbReference>
<gene>
    <name evidence="2" type="ORF">OM076_36590</name>
</gene>
<dbReference type="PANTHER" id="PTHR22642">
    <property type="entry name" value="IMIDAZOLONEPROPIONASE"/>
    <property type="match status" value="1"/>
</dbReference>
<dbReference type="Gene3D" id="2.30.40.10">
    <property type="entry name" value="Urease, subunit C, domain 1"/>
    <property type="match status" value="1"/>
</dbReference>